<dbReference type="SUPFAM" id="SSF50475">
    <property type="entry name" value="FMN-binding split barrel"/>
    <property type="match status" value="1"/>
</dbReference>
<dbReference type="InterPro" id="IPR011576">
    <property type="entry name" value="Pyridox_Oxase_N"/>
</dbReference>
<proteinExistence type="predicted"/>
<dbReference type="InterPro" id="IPR012349">
    <property type="entry name" value="Split_barrel_FMN-bd"/>
</dbReference>
<dbReference type="Pfam" id="PF01243">
    <property type="entry name" value="PNPOx_N"/>
    <property type="match status" value="1"/>
</dbReference>
<evidence type="ECO:0000259" key="1">
    <source>
        <dbReference type="Pfam" id="PF01243"/>
    </source>
</evidence>
<evidence type="ECO:0000313" key="3">
    <source>
        <dbReference type="Proteomes" id="UP001229952"/>
    </source>
</evidence>
<reference evidence="2 3" key="1">
    <citation type="submission" date="2023-03" db="EMBL/GenBank/DDBJ databases">
        <title>Isolation and description of six Streptomyces strains from soil environments, able to metabolize different microbial glucans.</title>
        <authorList>
            <person name="Widen T."/>
            <person name="Larsbrink J."/>
        </authorList>
    </citation>
    <scope>NUCLEOTIDE SEQUENCE [LARGE SCALE GENOMIC DNA]</scope>
    <source>
        <strain evidence="2 3">Mut2</strain>
    </source>
</reference>
<dbReference type="EMBL" id="CP120992">
    <property type="protein sequence ID" value="WLQ43164.1"/>
    <property type="molecule type" value="Genomic_DNA"/>
</dbReference>
<keyword evidence="3" id="KW-1185">Reference proteome</keyword>
<name>A0ABY9I928_9ACTN</name>
<dbReference type="Gene3D" id="2.30.110.10">
    <property type="entry name" value="Electron Transport, Fmn-binding Protein, Chain A"/>
    <property type="match status" value="1"/>
</dbReference>
<evidence type="ECO:0000313" key="2">
    <source>
        <dbReference type="EMBL" id="WLQ43164.1"/>
    </source>
</evidence>
<dbReference type="RefSeq" id="WP_306090749.1">
    <property type="nucleotide sequence ID" value="NZ_CP120992.1"/>
</dbReference>
<sequence>MTKQEPARSREQRKQDVLDRLEKDEDAWVSTASPDGAPTLVPLSFVWDRGTLLMATRRTNPTAVNVTPAGHARIAVGHTRDVVLIEATAEVIEGADLATESGDAFASKLNWDLRGRQAWVYLRFTPTAVKAWREENELAGRELMAEGRWLD</sequence>
<organism evidence="2 3">
    <name type="scientific">Streptomyces laculatispora</name>
    <dbReference type="NCBI Taxonomy" id="887464"/>
    <lineage>
        <taxon>Bacteria</taxon>
        <taxon>Bacillati</taxon>
        <taxon>Actinomycetota</taxon>
        <taxon>Actinomycetes</taxon>
        <taxon>Kitasatosporales</taxon>
        <taxon>Streptomycetaceae</taxon>
        <taxon>Streptomyces</taxon>
    </lineage>
</organism>
<gene>
    <name evidence="2" type="ORF">P8A22_26510</name>
</gene>
<protein>
    <submittedName>
        <fullName evidence="2">Pyridoxamine 5'-phosphate oxidase family protein</fullName>
    </submittedName>
</protein>
<accession>A0ABY9I928</accession>
<dbReference type="Proteomes" id="UP001229952">
    <property type="component" value="Chromosome"/>
</dbReference>
<feature type="domain" description="Pyridoxamine 5'-phosphate oxidase N-terminal" evidence="1">
    <location>
        <begin position="18"/>
        <end position="132"/>
    </location>
</feature>